<dbReference type="Proteomes" id="UP000827092">
    <property type="component" value="Unassembled WGS sequence"/>
</dbReference>
<evidence type="ECO:0000313" key="1">
    <source>
        <dbReference type="EMBL" id="KAG8187145.1"/>
    </source>
</evidence>
<gene>
    <name evidence="1" type="ORF">JTE90_004888</name>
</gene>
<organism evidence="1 2">
    <name type="scientific">Oedothorax gibbosus</name>
    <dbReference type="NCBI Taxonomy" id="931172"/>
    <lineage>
        <taxon>Eukaryota</taxon>
        <taxon>Metazoa</taxon>
        <taxon>Ecdysozoa</taxon>
        <taxon>Arthropoda</taxon>
        <taxon>Chelicerata</taxon>
        <taxon>Arachnida</taxon>
        <taxon>Araneae</taxon>
        <taxon>Araneomorphae</taxon>
        <taxon>Entelegynae</taxon>
        <taxon>Araneoidea</taxon>
        <taxon>Linyphiidae</taxon>
        <taxon>Erigoninae</taxon>
        <taxon>Oedothorax</taxon>
    </lineage>
</organism>
<reference evidence="1 2" key="1">
    <citation type="journal article" date="2022" name="Nat. Ecol. Evol.">
        <title>A masculinizing supergene underlies an exaggerated male reproductive morph in a spider.</title>
        <authorList>
            <person name="Hendrickx F."/>
            <person name="De Corte Z."/>
            <person name="Sonet G."/>
            <person name="Van Belleghem S.M."/>
            <person name="Kostlbacher S."/>
            <person name="Vangestel C."/>
        </authorList>
    </citation>
    <scope>NUCLEOTIDE SEQUENCE [LARGE SCALE GENOMIC DNA]</scope>
    <source>
        <strain evidence="1">W744_W776</strain>
    </source>
</reference>
<evidence type="ECO:0000313" key="2">
    <source>
        <dbReference type="Proteomes" id="UP000827092"/>
    </source>
</evidence>
<sequence>MNQDGLARRTKNFVQKLRNPLWIRISGRGEGLEKCRPANNKHPSPAFPEKYGIYLSGKSEETEKRKMDIPCKKTTIQNGRYLNAKKV</sequence>
<protein>
    <submittedName>
        <fullName evidence="1">Uncharacterized protein</fullName>
    </submittedName>
</protein>
<dbReference type="EMBL" id="JAFNEN010000278">
    <property type="protein sequence ID" value="KAG8187145.1"/>
    <property type="molecule type" value="Genomic_DNA"/>
</dbReference>
<name>A0AAV6UUE0_9ARAC</name>
<comment type="caution">
    <text evidence="1">The sequence shown here is derived from an EMBL/GenBank/DDBJ whole genome shotgun (WGS) entry which is preliminary data.</text>
</comment>
<keyword evidence="2" id="KW-1185">Reference proteome</keyword>
<dbReference type="AlphaFoldDB" id="A0AAV6UUE0"/>
<proteinExistence type="predicted"/>
<accession>A0AAV6UUE0</accession>